<dbReference type="Proteomes" id="UP000076761">
    <property type="component" value="Unassembled WGS sequence"/>
</dbReference>
<evidence type="ECO:0000313" key="2">
    <source>
        <dbReference type="Proteomes" id="UP000076761"/>
    </source>
</evidence>
<name>A0A165U284_9AGAM</name>
<keyword evidence="2" id="KW-1185">Reference proteome</keyword>
<accession>A0A165U284</accession>
<reference evidence="1 2" key="1">
    <citation type="journal article" date="2016" name="Mol. Biol. Evol.">
        <title>Comparative Genomics of Early-Diverging Mushroom-Forming Fungi Provides Insights into the Origins of Lignocellulose Decay Capabilities.</title>
        <authorList>
            <person name="Nagy L.G."/>
            <person name="Riley R."/>
            <person name="Tritt A."/>
            <person name="Adam C."/>
            <person name="Daum C."/>
            <person name="Floudas D."/>
            <person name="Sun H."/>
            <person name="Yadav J.S."/>
            <person name="Pangilinan J."/>
            <person name="Larsson K.H."/>
            <person name="Matsuura K."/>
            <person name="Barry K."/>
            <person name="Labutti K."/>
            <person name="Kuo R."/>
            <person name="Ohm R.A."/>
            <person name="Bhattacharya S.S."/>
            <person name="Shirouzu T."/>
            <person name="Yoshinaga Y."/>
            <person name="Martin F.M."/>
            <person name="Grigoriev I.V."/>
            <person name="Hibbett D.S."/>
        </authorList>
    </citation>
    <scope>NUCLEOTIDE SEQUENCE [LARGE SCALE GENOMIC DNA]</scope>
    <source>
        <strain evidence="1 2">HHB14362 ss-1</strain>
    </source>
</reference>
<sequence length="156" mass="17654">MICASVNGVFPDFQLQPHEPRASQLSCPMQVSSIRTRQLTEGEGFHNDLPLHTHEMLVLPAYMSVRVRNAVDVCVVQIDSYEDEYEDAGYSSIRGTHTRDREVKEDVTVHTVPGKHNFCIVKCSDLWSVRMVRGLSRSPNSRNQRDSVSPLFVPLV</sequence>
<dbReference type="EMBL" id="KV425561">
    <property type="protein sequence ID" value="KZT27532.1"/>
    <property type="molecule type" value="Genomic_DNA"/>
</dbReference>
<gene>
    <name evidence="1" type="ORF">NEOLEDRAFT_1130509</name>
</gene>
<evidence type="ECO:0000313" key="1">
    <source>
        <dbReference type="EMBL" id="KZT27532.1"/>
    </source>
</evidence>
<proteinExistence type="predicted"/>
<organism evidence="1 2">
    <name type="scientific">Neolentinus lepideus HHB14362 ss-1</name>
    <dbReference type="NCBI Taxonomy" id="1314782"/>
    <lineage>
        <taxon>Eukaryota</taxon>
        <taxon>Fungi</taxon>
        <taxon>Dikarya</taxon>
        <taxon>Basidiomycota</taxon>
        <taxon>Agaricomycotina</taxon>
        <taxon>Agaricomycetes</taxon>
        <taxon>Gloeophyllales</taxon>
        <taxon>Gloeophyllaceae</taxon>
        <taxon>Neolentinus</taxon>
    </lineage>
</organism>
<protein>
    <submittedName>
        <fullName evidence="1">Uncharacterized protein</fullName>
    </submittedName>
</protein>
<dbReference type="InParanoid" id="A0A165U284"/>
<dbReference type="AlphaFoldDB" id="A0A165U284"/>